<dbReference type="Proteomes" id="UP000790709">
    <property type="component" value="Unassembled WGS sequence"/>
</dbReference>
<accession>A0ACB8B9G0</accession>
<evidence type="ECO:0000313" key="1">
    <source>
        <dbReference type="EMBL" id="KAH7921563.1"/>
    </source>
</evidence>
<evidence type="ECO:0000313" key="2">
    <source>
        <dbReference type="Proteomes" id="UP000790709"/>
    </source>
</evidence>
<dbReference type="EMBL" id="MU266520">
    <property type="protein sequence ID" value="KAH7921563.1"/>
    <property type="molecule type" value="Genomic_DNA"/>
</dbReference>
<proteinExistence type="predicted"/>
<sequence>MPEYRESLIAGETIRHFLSSQPLGSLAVLNLWIDPTDKEVKKAPKTSCASRGYVYIMDDASKVKRGQLNSQKQVYPSAFANSGLPISQCGLCLVDVEFSARNVILNLDRQWLQIQLFTHTCAQIYTRVDWEQGICCVDNWKRGFKIGLAIEFQDYVLAFTTMDNIIAAHWSLTRSGLPAQHPDVFTEFHAFLVGLVGWMKSREGKNRDRPAMTVVRQASDIFPGVGVYSVCEIFNKAALSPSLTEDEVFTSASRTARLCYAFYQFAAEAHANLWTFVKRCLHGYTLAADINQRMKYTDQLDVWGKQCMQLLPRMHTLLEKFEVQLFSALFYPDVS</sequence>
<protein>
    <submittedName>
        <fullName evidence="1">Uncharacterized protein</fullName>
    </submittedName>
</protein>
<comment type="caution">
    <text evidence="1">The sequence shown here is derived from an EMBL/GenBank/DDBJ whole genome shotgun (WGS) entry which is preliminary data.</text>
</comment>
<name>A0ACB8B9G0_9AGAM</name>
<organism evidence="1 2">
    <name type="scientific">Leucogyrophana mollusca</name>
    <dbReference type="NCBI Taxonomy" id="85980"/>
    <lineage>
        <taxon>Eukaryota</taxon>
        <taxon>Fungi</taxon>
        <taxon>Dikarya</taxon>
        <taxon>Basidiomycota</taxon>
        <taxon>Agaricomycotina</taxon>
        <taxon>Agaricomycetes</taxon>
        <taxon>Agaricomycetidae</taxon>
        <taxon>Boletales</taxon>
        <taxon>Boletales incertae sedis</taxon>
        <taxon>Leucogyrophana</taxon>
    </lineage>
</organism>
<gene>
    <name evidence="1" type="ORF">BV22DRAFT_721541</name>
</gene>
<reference evidence="1" key="1">
    <citation type="journal article" date="2021" name="New Phytol.">
        <title>Evolutionary innovations through gain and loss of genes in the ectomycorrhizal Boletales.</title>
        <authorList>
            <person name="Wu G."/>
            <person name="Miyauchi S."/>
            <person name="Morin E."/>
            <person name="Kuo A."/>
            <person name="Drula E."/>
            <person name="Varga T."/>
            <person name="Kohler A."/>
            <person name="Feng B."/>
            <person name="Cao Y."/>
            <person name="Lipzen A."/>
            <person name="Daum C."/>
            <person name="Hundley H."/>
            <person name="Pangilinan J."/>
            <person name="Johnson J."/>
            <person name="Barry K."/>
            <person name="LaButti K."/>
            <person name="Ng V."/>
            <person name="Ahrendt S."/>
            <person name="Min B."/>
            <person name="Choi I.G."/>
            <person name="Park H."/>
            <person name="Plett J.M."/>
            <person name="Magnuson J."/>
            <person name="Spatafora J.W."/>
            <person name="Nagy L.G."/>
            <person name="Henrissat B."/>
            <person name="Grigoriev I.V."/>
            <person name="Yang Z.L."/>
            <person name="Xu J."/>
            <person name="Martin F.M."/>
        </authorList>
    </citation>
    <scope>NUCLEOTIDE SEQUENCE</scope>
    <source>
        <strain evidence="1">KUC20120723A-06</strain>
    </source>
</reference>
<keyword evidence="2" id="KW-1185">Reference proteome</keyword>